<reference evidence="2" key="2">
    <citation type="submission" date="2023-04" db="EMBL/GenBank/DDBJ databases">
        <authorList>
            <person name="Bruccoleri R.E."/>
            <person name="Oakeley E.J."/>
            <person name="Faust A.-M."/>
            <person name="Dessus-Babus S."/>
            <person name="Altorfer M."/>
            <person name="Burckhardt D."/>
            <person name="Oertli M."/>
            <person name="Naumann U."/>
            <person name="Petersen F."/>
            <person name="Wong J."/>
        </authorList>
    </citation>
    <scope>NUCLEOTIDE SEQUENCE</scope>
    <source>
        <strain evidence="2">GSM-AAB239-AS_SAM_17_03QT</strain>
        <tissue evidence="2">Leaf</tissue>
    </source>
</reference>
<evidence type="ECO:0000256" key="1">
    <source>
        <dbReference type="SAM" id="MobiDB-lite"/>
    </source>
</evidence>
<comment type="caution">
    <text evidence="2">The sequence shown here is derived from an EMBL/GenBank/DDBJ whole genome shotgun (WGS) entry which is preliminary data.</text>
</comment>
<keyword evidence="3" id="KW-1185">Reference proteome</keyword>
<dbReference type="AlphaFoldDB" id="A0AAX6IKU5"/>
<protein>
    <submittedName>
        <fullName evidence="2">Uncharacterized protein</fullName>
    </submittedName>
</protein>
<reference evidence="2" key="1">
    <citation type="journal article" date="2023" name="GigaByte">
        <title>Genome assembly of the bearded iris, Iris pallida Lam.</title>
        <authorList>
            <person name="Bruccoleri R.E."/>
            <person name="Oakeley E.J."/>
            <person name="Faust A.M.E."/>
            <person name="Altorfer M."/>
            <person name="Dessus-Babus S."/>
            <person name="Burckhardt D."/>
            <person name="Oertli M."/>
            <person name="Naumann U."/>
            <person name="Petersen F."/>
            <person name="Wong J."/>
        </authorList>
    </citation>
    <scope>NUCLEOTIDE SEQUENCE</scope>
    <source>
        <strain evidence="2">GSM-AAB239-AS_SAM_17_03QT</strain>
    </source>
</reference>
<dbReference type="EMBL" id="JANAVB010000197">
    <property type="protein sequence ID" value="KAJ6853950.1"/>
    <property type="molecule type" value="Genomic_DNA"/>
</dbReference>
<feature type="region of interest" description="Disordered" evidence="1">
    <location>
        <begin position="81"/>
        <end position="128"/>
    </location>
</feature>
<name>A0AAX6IKU5_IRIPA</name>
<evidence type="ECO:0000313" key="3">
    <source>
        <dbReference type="Proteomes" id="UP001140949"/>
    </source>
</evidence>
<feature type="compositionally biased region" description="Basic and acidic residues" evidence="1">
    <location>
        <begin position="1"/>
        <end position="10"/>
    </location>
</feature>
<feature type="region of interest" description="Disordered" evidence="1">
    <location>
        <begin position="1"/>
        <end position="23"/>
    </location>
</feature>
<gene>
    <name evidence="2" type="ORF">M6B38_100290</name>
</gene>
<organism evidence="2 3">
    <name type="scientific">Iris pallida</name>
    <name type="common">Sweet iris</name>
    <dbReference type="NCBI Taxonomy" id="29817"/>
    <lineage>
        <taxon>Eukaryota</taxon>
        <taxon>Viridiplantae</taxon>
        <taxon>Streptophyta</taxon>
        <taxon>Embryophyta</taxon>
        <taxon>Tracheophyta</taxon>
        <taxon>Spermatophyta</taxon>
        <taxon>Magnoliopsida</taxon>
        <taxon>Liliopsida</taxon>
        <taxon>Asparagales</taxon>
        <taxon>Iridaceae</taxon>
        <taxon>Iridoideae</taxon>
        <taxon>Irideae</taxon>
        <taxon>Iris</taxon>
    </lineage>
</organism>
<sequence>MENRSPRIRPEAYAQTSRSGRRGGWLEVSRRRSLGQVQSIEDRVGRIRAVLWICGDRPTMRSDLGTGGCCWSLLRGVARGGGRRSSMEVNSRRRGGGDQRTLADRSNSPGQKFEAVDQLERGSCGTKS</sequence>
<evidence type="ECO:0000313" key="2">
    <source>
        <dbReference type="EMBL" id="KAJ6853950.1"/>
    </source>
</evidence>
<dbReference type="Proteomes" id="UP001140949">
    <property type="component" value="Unassembled WGS sequence"/>
</dbReference>
<proteinExistence type="predicted"/>
<accession>A0AAX6IKU5</accession>